<gene>
    <name evidence="4" type="ORF">SAMN05216245_11070</name>
</gene>
<keyword evidence="5" id="KW-1185">Reference proteome</keyword>
<sequence length="101" mass="11316">MKKLYFTITGTKHYHGQAFLKKGMSVRLVKEPDNEYDNEAIKVMMKGLDKIGYVANSPYTTIGESFSAGRLYDKIGKISEGKILYVTADGVLCCITKKKVK</sequence>
<evidence type="ECO:0000313" key="4">
    <source>
        <dbReference type="EMBL" id="SFE61627.1"/>
    </source>
</evidence>
<dbReference type="Pfam" id="PF08797">
    <property type="entry name" value="HIRAN"/>
    <property type="match status" value="1"/>
</dbReference>
<keyword evidence="2" id="KW-0378">Hydrolase</keyword>
<name>A0A1I2BZT3_9FIRM</name>
<proteinExistence type="predicted"/>
<dbReference type="GO" id="GO:0016818">
    <property type="term" value="F:hydrolase activity, acting on acid anhydrides, in phosphorus-containing anhydrides"/>
    <property type="evidence" value="ECO:0007669"/>
    <property type="project" value="InterPro"/>
</dbReference>
<dbReference type="Gene3D" id="3.30.70.2330">
    <property type="match status" value="1"/>
</dbReference>
<dbReference type="RefSeq" id="WP_177205970.1">
    <property type="nucleotide sequence ID" value="NZ_FONL01000010.1"/>
</dbReference>
<dbReference type="AlphaFoldDB" id="A0A1I2BZT3"/>
<evidence type="ECO:0000313" key="5">
    <source>
        <dbReference type="Proteomes" id="UP000198896"/>
    </source>
</evidence>
<dbReference type="InterPro" id="IPR014905">
    <property type="entry name" value="HIRAN"/>
</dbReference>
<accession>A0A1I2BZT3</accession>
<dbReference type="GO" id="GO:0003676">
    <property type="term" value="F:nucleic acid binding"/>
    <property type="evidence" value="ECO:0007669"/>
    <property type="project" value="InterPro"/>
</dbReference>
<dbReference type="SMART" id="SM00910">
    <property type="entry name" value="HIRAN"/>
    <property type="match status" value="1"/>
</dbReference>
<organism evidence="4 5">
    <name type="scientific">Succiniclasticum ruminis DSM 9236</name>
    <dbReference type="NCBI Taxonomy" id="1123323"/>
    <lineage>
        <taxon>Bacteria</taxon>
        <taxon>Bacillati</taxon>
        <taxon>Bacillota</taxon>
        <taxon>Negativicutes</taxon>
        <taxon>Acidaminococcales</taxon>
        <taxon>Acidaminococcaceae</taxon>
        <taxon>Succiniclasticum</taxon>
    </lineage>
</organism>
<dbReference type="Proteomes" id="UP000198896">
    <property type="component" value="Unassembled WGS sequence"/>
</dbReference>
<evidence type="ECO:0000256" key="1">
    <source>
        <dbReference type="ARBA" id="ARBA00022723"/>
    </source>
</evidence>
<reference evidence="4 5" key="1">
    <citation type="submission" date="2016-10" db="EMBL/GenBank/DDBJ databases">
        <authorList>
            <person name="de Groot N.N."/>
        </authorList>
    </citation>
    <scope>NUCLEOTIDE SEQUENCE [LARGE SCALE GENOMIC DNA]</scope>
    <source>
        <strain evidence="4 5">DSM 9236</strain>
    </source>
</reference>
<keyword evidence="1" id="KW-0479">Metal-binding</keyword>
<feature type="domain" description="HIRAN" evidence="3">
    <location>
        <begin position="3"/>
        <end position="92"/>
    </location>
</feature>
<protein>
    <submittedName>
        <fullName evidence="4">HIRAN domain-containing protein</fullName>
    </submittedName>
</protein>
<dbReference type="GO" id="GO:0008270">
    <property type="term" value="F:zinc ion binding"/>
    <property type="evidence" value="ECO:0007669"/>
    <property type="project" value="InterPro"/>
</dbReference>
<evidence type="ECO:0000256" key="2">
    <source>
        <dbReference type="ARBA" id="ARBA00022801"/>
    </source>
</evidence>
<evidence type="ECO:0000259" key="3">
    <source>
        <dbReference type="SMART" id="SM00910"/>
    </source>
</evidence>
<dbReference type="STRING" id="1123323.SAMN05216245_11070"/>
<dbReference type="EMBL" id="FONL01000010">
    <property type="protein sequence ID" value="SFE61627.1"/>
    <property type="molecule type" value="Genomic_DNA"/>
</dbReference>